<reference evidence="3" key="1">
    <citation type="submission" date="2016-12" db="EMBL/GenBank/DDBJ databases">
        <authorList>
            <person name="Rodrigo-Torres L."/>
            <person name="Arahal R.D."/>
            <person name="Lucena T."/>
        </authorList>
    </citation>
    <scope>NUCLEOTIDE SEQUENCE [LARGE SCALE GENOMIC DNA]</scope>
</reference>
<dbReference type="PROSITE" id="PS51186">
    <property type="entry name" value="GNAT"/>
    <property type="match status" value="1"/>
</dbReference>
<proteinExistence type="predicted"/>
<dbReference type="AlphaFoldDB" id="A0A1M7YRE9"/>
<dbReference type="InterPro" id="IPR000182">
    <property type="entry name" value="GNAT_dom"/>
</dbReference>
<name>A0A1M7YRE9_9VIBR</name>
<dbReference type="STRING" id="1117707.VQ7734_00825"/>
<evidence type="ECO:0000313" key="3">
    <source>
        <dbReference type="Proteomes" id="UP000184600"/>
    </source>
</evidence>
<gene>
    <name evidence="2" type="ORF">VQ7734_00825</name>
</gene>
<dbReference type="SUPFAM" id="SSF55729">
    <property type="entry name" value="Acyl-CoA N-acyltransferases (Nat)"/>
    <property type="match status" value="1"/>
</dbReference>
<keyword evidence="2" id="KW-0808">Transferase</keyword>
<keyword evidence="3" id="KW-1185">Reference proteome</keyword>
<feature type="domain" description="N-acetyltransferase" evidence="1">
    <location>
        <begin position="5"/>
        <end position="152"/>
    </location>
</feature>
<sequence length="154" mass="17969">MYQIVNCRDYAGGLEEAVKYVHRQWGSERNYAFYYDAISHSPPVAGAIPQFYLLLDQDKIIGCYGLIINDFVSRHDLTPWLCSVYIDPAYRGKRLMNLYFEHAKTELAVTNYPAMYLVTDHEGLYEKFGWTRIEDGYDLNGDATRIYMMPLDRP</sequence>
<dbReference type="RefSeq" id="WP_073580004.1">
    <property type="nucleotide sequence ID" value="NZ_AP024897.1"/>
</dbReference>
<dbReference type="CDD" id="cd04301">
    <property type="entry name" value="NAT_SF"/>
    <property type="match status" value="1"/>
</dbReference>
<dbReference type="GO" id="GO:0016747">
    <property type="term" value="F:acyltransferase activity, transferring groups other than amino-acyl groups"/>
    <property type="evidence" value="ECO:0007669"/>
    <property type="project" value="InterPro"/>
</dbReference>
<dbReference type="Pfam" id="PF00583">
    <property type="entry name" value="Acetyltransf_1"/>
    <property type="match status" value="1"/>
</dbReference>
<accession>A0A1M7YRE9</accession>
<organism evidence="2 3">
    <name type="scientific">Vibrio quintilis</name>
    <dbReference type="NCBI Taxonomy" id="1117707"/>
    <lineage>
        <taxon>Bacteria</taxon>
        <taxon>Pseudomonadati</taxon>
        <taxon>Pseudomonadota</taxon>
        <taxon>Gammaproteobacteria</taxon>
        <taxon>Vibrionales</taxon>
        <taxon>Vibrionaceae</taxon>
        <taxon>Vibrio</taxon>
    </lineage>
</organism>
<dbReference type="Gene3D" id="3.40.630.30">
    <property type="match status" value="1"/>
</dbReference>
<dbReference type="EMBL" id="FRFG01000011">
    <property type="protein sequence ID" value="SHO55106.1"/>
    <property type="molecule type" value="Genomic_DNA"/>
</dbReference>
<evidence type="ECO:0000313" key="2">
    <source>
        <dbReference type="EMBL" id="SHO55106.1"/>
    </source>
</evidence>
<protein>
    <submittedName>
        <fullName evidence="2">Acetyltransferase (GNAT) family protein</fullName>
    </submittedName>
</protein>
<evidence type="ECO:0000259" key="1">
    <source>
        <dbReference type="PROSITE" id="PS51186"/>
    </source>
</evidence>
<dbReference type="Proteomes" id="UP000184600">
    <property type="component" value="Unassembled WGS sequence"/>
</dbReference>
<dbReference type="InterPro" id="IPR016181">
    <property type="entry name" value="Acyl_CoA_acyltransferase"/>
</dbReference>
<dbReference type="OrthoDB" id="7678938at2"/>